<evidence type="ECO:0000313" key="3">
    <source>
        <dbReference type="EMBL" id="RLN68192.1"/>
    </source>
</evidence>
<evidence type="ECO:0000313" key="5">
    <source>
        <dbReference type="Proteomes" id="UP000284657"/>
    </source>
</evidence>
<evidence type="ECO:0000313" key="4">
    <source>
        <dbReference type="Proteomes" id="UP000277300"/>
    </source>
</evidence>
<sequence>MEVSRGQQRAPKSAAIAARNVARPVEATRKQLFHAVHELRQIVAKRKRELQVAKEQFLEAKRVRREQKREAHEANLKSEFARTTERLSEARERGMMNRADMETREYIRNLRTQEEDMRIRRKLKCQRREQEESALMLVEEYQIRYFVAESQRRELEAHERLQEVSKREEFLQKRAQQQLREMEILMRANSEKQVKMERQRLLAHEKEKARWASLSKAEQAEAAERLRRREWEEEEARQRLEDEQDVERAKARVLERQKEALRQQKYDELEREFQERGMMEEADKFSRRWHFYQKKTVAAEQWAAKREKERTRYSLDPMQFAKIEAQKSLEERQRRENYLMRNEDVLSAAIEEKERKEKYFQLCREKKRLRDIERRRETNEMLLMGIEDEHEQERRRMIDQAEEYKRTLLEMQQLADQVASKQKDRLQEARNRKLMYDEENRQHRLEQTQLLLDGICEKRERQNMEEEDRKAQHLDIFEARQEEKRIRKKRNLRMMREDVATMERQNWEDEAACWKLFTVWGTLDKKMLQHLLHTKTCHQPY</sequence>
<comment type="caution">
    <text evidence="3">The sequence shown here is derived from an EMBL/GenBank/DDBJ whole genome shotgun (WGS) entry which is preliminary data.</text>
</comment>
<accession>A0A3F2S0Z3</accession>
<dbReference type="OrthoDB" id="426293at2759"/>
<protein>
    <recommendedName>
        <fullName evidence="6">Trichohyalin-plectin-homology domain-containing protein</fullName>
    </recommendedName>
</protein>
<feature type="coiled-coil region" evidence="1">
    <location>
        <begin position="387"/>
        <end position="446"/>
    </location>
</feature>
<dbReference type="Proteomes" id="UP000277300">
    <property type="component" value="Unassembled WGS sequence"/>
</dbReference>
<gene>
    <name evidence="2" type="ORF">BBJ29_001905</name>
    <name evidence="3" type="ORF">BBP00_00001130</name>
</gene>
<dbReference type="EMBL" id="MBAD02001013">
    <property type="protein sequence ID" value="RLN59898.1"/>
    <property type="molecule type" value="Genomic_DNA"/>
</dbReference>
<dbReference type="AlphaFoldDB" id="A0A3F2S0Z3"/>
<proteinExistence type="predicted"/>
<dbReference type="Proteomes" id="UP000284657">
    <property type="component" value="Unassembled WGS sequence"/>
</dbReference>
<feature type="coiled-coil region" evidence="1">
    <location>
        <begin position="36"/>
        <end position="93"/>
    </location>
</feature>
<evidence type="ECO:0000313" key="2">
    <source>
        <dbReference type="EMBL" id="RLN59898.1"/>
    </source>
</evidence>
<dbReference type="EMBL" id="MBDO02000015">
    <property type="protein sequence ID" value="RLN68192.1"/>
    <property type="molecule type" value="Genomic_DNA"/>
</dbReference>
<keyword evidence="1" id="KW-0175">Coiled coil</keyword>
<name>A0A3F2S0Z3_9STRA</name>
<evidence type="ECO:0000256" key="1">
    <source>
        <dbReference type="SAM" id="Coils"/>
    </source>
</evidence>
<evidence type="ECO:0008006" key="6">
    <source>
        <dbReference type="Google" id="ProtNLM"/>
    </source>
</evidence>
<reference evidence="4 5" key="1">
    <citation type="submission" date="2018-07" db="EMBL/GenBank/DDBJ databases">
        <title>Genome sequencing of oomycete isolates from Chile give support for New Zealand origin for Phytophthora kernoviae and make available the first Nothophytophthora sp. genome.</title>
        <authorList>
            <person name="Studholme D.J."/>
            <person name="Sanfuentes E."/>
            <person name="Panda P."/>
            <person name="Hill R."/>
            <person name="Sambles C."/>
            <person name="Grant M."/>
            <person name="Williams N.M."/>
            <person name="Mcdougal R.L."/>
        </authorList>
    </citation>
    <scope>NUCLEOTIDE SEQUENCE [LARGE SCALE GENOMIC DNA]</scope>
    <source>
        <strain evidence="3">Chile6</strain>
        <strain evidence="2">Chile7</strain>
    </source>
</reference>
<organism evidence="3 4">
    <name type="scientific">Phytophthora kernoviae</name>
    <dbReference type="NCBI Taxonomy" id="325452"/>
    <lineage>
        <taxon>Eukaryota</taxon>
        <taxon>Sar</taxon>
        <taxon>Stramenopiles</taxon>
        <taxon>Oomycota</taxon>
        <taxon>Peronosporomycetes</taxon>
        <taxon>Peronosporales</taxon>
        <taxon>Peronosporaceae</taxon>
        <taxon>Phytophthora</taxon>
    </lineage>
</organism>
<feature type="coiled-coil region" evidence="1">
    <location>
        <begin position="148"/>
        <end position="264"/>
    </location>
</feature>